<dbReference type="PANTHER" id="PTHR22939">
    <property type="entry name" value="SERINE PROTEASE FAMILY S1C HTRA-RELATED"/>
    <property type="match status" value="1"/>
</dbReference>
<dbReference type="InterPro" id="IPR009003">
    <property type="entry name" value="Peptidase_S1_PA"/>
</dbReference>
<dbReference type="Pfam" id="PF13180">
    <property type="entry name" value="PDZ_2"/>
    <property type="match status" value="1"/>
</dbReference>
<dbReference type="InterPro" id="IPR036034">
    <property type="entry name" value="PDZ_sf"/>
</dbReference>
<evidence type="ECO:0000256" key="4">
    <source>
        <dbReference type="SAM" id="MobiDB-lite"/>
    </source>
</evidence>
<dbReference type="AlphaFoldDB" id="A0A517SCZ4"/>
<dbReference type="PROSITE" id="PS50106">
    <property type="entry name" value="PDZ"/>
    <property type="match status" value="1"/>
</dbReference>
<evidence type="ECO:0000313" key="7">
    <source>
        <dbReference type="Proteomes" id="UP000315700"/>
    </source>
</evidence>
<feature type="compositionally biased region" description="Basic and acidic residues" evidence="4">
    <location>
        <begin position="8"/>
        <end position="20"/>
    </location>
</feature>
<keyword evidence="7" id="KW-1185">Reference proteome</keyword>
<dbReference type="Gene3D" id="2.30.42.10">
    <property type="match status" value="1"/>
</dbReference>
<reference evidence="6 7" key="1">
    <citation type="submission" date="2019-02" db="EMBL/GenBank/DDBJ databases">
        <title>Deep-cultivation of Planctomycetes and their phenomic and genomic characterization uncovers novel biology.</title>
        <authorList>
            <person name="Wiegand S."/>
            <person name="Jogler M."/>
            <person name="Boedeker C."/>
            <person name="Pinto D."/>
            <person name="Vollmers J."/>
            <person name="Rivas-Marin E."/>
            <person name="Kohn T."/>
            <person name="Peeters S.H."/>
            <person name="Heuer A."/>
            <person name="Rast P."/>
            <person name="Oberbeckmann S."/>
            <person name="Bunk B."/>
            <person name="Jeske O."/>
            <person name="Meyerdierks A."/>
            <person name="Storesund J.E."/>
            <person name="Kallscheuer N."/>
            <person name="Luecker S."/>
            <person name="Lage O.M."/>
            <person name="Pohl T."/>
            <person name="Merkel B.J."/>
            <person name="Hornburger P."/>
            <person name="Mueller R.-W."/>
            <person name="Bruemmer F."/>
            <person name="Labrenz M."/>
            <person name="Spormann A.M."/>
            <person name="Op den Camp H."/>
            <person name="Overmann J."/>
            <person name="Amann R."/>
            <person name="Jetten M.S.M."/>
            <person name="Mascher T."/>
            <person name="Medema M.H."/>
            <person name="Devos D.P."/>
            <person name="Kaster A.-K."/>
            <person name="Ovreas L."/>
            <person name="Rohde M."/>
            <person name="Galperin M.Y."/>
            <person name="Jogler C."/>
        </authorList>
    </citation>
    <scope>NUCLEOTIDE SEQUENCE [LARGE SCALE GENOMIC DNA]</scope>
    <source>
        <strain evidence="6 7">Pan44</strain>
    </source>
</reference>
<gene>
    <name evidence="6" type="primary">mucD_2</name>
    <name evidence="6" type="ORF">Pan44_20140</name>
</gene>
<dbReference type="KEGG" id="ccos:Pan44_20140"/>
<keyword evidence="2 6" id="KW-0645">Protease</keyword>
<comment type="similarity">
    <text evidence="1">Belongs to the peptidase S1C family.</text>
</comment>
<dbReference type="SUPFAM" id="SSF50494">
    <property type="entry name" value="Trypsin-like serine proteases"/>
    <property type="match status" value="1"/>
</dbReference>
<dbReference type="EC" id="3.4.21.107" evidence="6"/>
<dbReference type="InParanoid" id="A0A517SCZ4"/>
<dbReference type="PRINTS" id="PR00834">
    <property type="entry name" value="PROTEASES2C"/>
</dbReference>
<feature type="region of interest" description="Disordered" evidence="4">
    <location>
        <begin position="1"/>
        <end position="21"/>
    </location>
</feature>
<dbReference type="InterPro" id="IPR001940">
    <property type="entry name" value="Peptidase_S1C"/>
</dbReference>
<dbReference type="SUPFAM" id="SSF50156">
    <property type="entry name" value="PDZ domain-like"/>
    <property type="match status" value="1"/>
</dbReference>
<evidence type="ECO:0000256" key="2">
    <source>
        <dbReference type="ARBA" id="ARBA00022670"/>
    </source>
</evidence>
<evidence type="ECO:0000259" key="5">
    <source>
        <dbReference type="PROSITE" id="PS50106"/>
    </source>
</evidence>
<dbReference type="InterPro" id="IPR001478">
    <property type="entry name" value="PDZ"/>
</dbReference>
<keyword evidence="3 6" id="KW-0378">Hydrolase</keyword>
<dbReference type="OrthoDB" id="248175at2"/>
<dbReference type="PANTHER" id="PTHR22939:SF129">
    <property type="entry name" value="SERINE PROTEASE HTRA2, MITOCHONDRIAL"/>
    <property type="match status" value="1"/>
</dbReference>
<dbReference type="EMBL" id="CP036271">
    <property type="protein sequence ID" value="QDT53987.1"/>
    <property type="molecule type" value="Genomic_DNA"/>
</dbReference>
<dbReference type="Proteomes" id="UP000315700">
    <property type="component" value="Chromosome"/>
</dbReference>
<evidence type="ECO:0000256" key="1">
    <source>
        <dbReference type="ARBA" id="ARBA00010541"/>
    </source>
</evidence>
<organism evidence="6 7">
    <name type="scientific">Caulifigura coniformis</name>
    <dbReference type="NCBI Taxonomy" id="2527983"/>
    <lineage>
        <taxon>Bacteria</taxon>
        <taxon>Pseudomonadati</taxon>
        <taxon>Planctomycetota</taxon>
        <taxon>Planctomycetia</taxon>
        <taxon>Planctomycetales</taxon>
        <taxon>Planctomycetaceae</taxon>
        <taxon>Caulifigura</taxon>
    </lineage>
</organism>
<accession>A0A517SCZ4</accession>
<dbReference type="GO" id="GO:0004252">
    <property type="term" value="F:serine-type endopeptidase activity"/>
    <property type="evidence" value="ECO:0007669"/>
    <property type="project" value="InterPro"/>
</dbReference>
<dbReference type="Pfam" id="PF13365">
    <property type="entry name" value="Trypsin_2"/>
    <property type="match status" value="1"/>
</dbReference>
<sequence length="372" mass="40056">MKGGGKAMSRDGSRCLDSRRRGSSVDPAQVWRRCGRLVCLFLLTIAGVTSRADETSATKPAAKPEAGSAEALSVPSVFKKSVPESIEDARLIEEHVTKLVERCRKATVALRVGRAYGSGVIVSEDGLILTAGHVINRPGRNVEVTLWDGTRVTGETLGRNRSLDSGMIQLPGDRKWPFAPLANDDIPYPGTWCLALGHPGGYDAKRGVVARLGRTIISRKRFLQTDCELVGGDSGGPLFEMSGKVIAIHSRIGEAANYNFHVPISVYRDEWDRLKNGEDFAGHSGALLGLTGVPNTGGLGLKVTKVFPGEPAEKAGVQVGDIVVLFQAKEVRTIDRLTELVGQELPGKVVTLEIIRAGATRKIEVELGMRWD</sequence>
<protein>
    <submittedName>
        <fullName evidence="6">Putative periplasmic serine endoprotease DegP-like</fullName>
        <ecNumber evidence="6">3.4.21.107</ecNumber>
    </submittedName>
</protein>
<dbReference type="Gene3D" id="2.40.10.120">
    <property type="match status" value="1"/>
</dbReference>
<evidence type="ECO:0000256" key="3">
    <source>
        <dbReference type="ARBA" id="ARBA00022801"/>
    </source>
</evidence>
<name>A0A517SCZ4_9PLAN</name>
<feature type="domain" description="PDZ" evidence="5">
    <location>
        <begin position="284"/>
        <end position="358"/>
    </location>
</feature>
<proteinExistence type="inferred from homology"/>
<dbReference type="GO" id="GO:0006508">
    <property type="term" value="P:proteolysis"/>
    <property type="evidence" value="ECO:0007669"/>
    <property type="project" value="UniProtKB-KW"/>
</dbReference>
<evidence type="ECO:0000313" key="6">
    <source>
        <dbReference type="EMBL" id="QDT53987.1"/>
    </source>
</evidence>
<dbReference type="SMART" id="SM00228">
    <property type="entry name" value="PDZ"/>
    <property type="match status" value="1"/>
</dbReference>